<feature type="transmembrane region" description="Helical" evidence="8">
    <location>
        <begin position="164"/>
        <end position="194"/>
    </location>
</feature>
<name>A0AAY5KTE7_ESOLU</name>
<comment type="subcellular location">
    <subcellularLocation>
        <location evidence="8">Cell junction</location>
        <location evidence="8">Tight junction</location>
    </subcellularLocation>
    <subcellularLocation>
        <location evidence="8">Cell membrane</location>
        <topology evidence="8">Multi-pass membrane protein</topology>
    </subcellularLocation>
</comment>
<evidence type="ECO:0000256" key="7">
    <source>
        <dbReference type="ARBA" id="ARBA00023136"/>
    </source>
</evidence>
<dbReference type="PROSITE" id="PS01346">
    <property type="entry name" value="CLAUDIN"/>
    <property type="match status" value="1"/>
</dbReference>
<dbReference type="PANTHER" id="PTHR12002">
    <property type="entry name" value="CLAUDIN"/>
    <property type="match status" value="1"/>
</dbReference>
<keyword evidence="6 8" id="KW-1133">Transmembrane helix</keyword>
<keyword evidence="3 8" id="KW-1003">Cell membrane</keyword>
<evidence type="ECO:0000256" key="3">
    <source>
        <dbReference type="ARBA" id="ARBA00022475"/>
    </source>
</evidence>
<evidence type="ECO:0000256" key="4">
    <source>
        <dbReference type="ARBA" id="ARBA00022692"/>
    </source>
</evidence>
<reference evidence="9" key="2">
    <citation type="submission" date="2025-08" db="UniProtKB">
        <authorList>
            <consortium name="Ensembl"/>
        </authorList>
    </citation>
    <scope>IDENTIFICATION</scope>
</reference>
<evidence type="ECO:0000313" key="10">
    <source>
        <dbReference type="Proteomes" id="UP000265140"/>
    </source>
</evidence>
<dbReference type="Proteomes" id="UP000265140">
    <property type="component" value="Chromosome 8"/>
</dbReference>
<dbReference type="Gene3D" id="1.20.140.150">
    <property type="match status" value="1"/>
</dbReference>
<protein>
    <recommendedName>
        <fullName evidence="8">Claudin</fullName>
    </recommendedName>
</protein>
<keyword evidence="10" id="KW-1185">Reference proteome</keyword>
<comment type="similarity">
    <text evidence="1 8">Belongs to the claudin family.</text>
</comment>
<reference evidence="9" key="3">
    <citation type="submission" date="2025-09" db="UniProtKB">
        <authorList>
            <consortium name="Ensembl"/>
        </authorList>
    </citation>
    <scope>IDENTIFICATION</scope>
</reference>
<evidence type="ECO:0000256" key="6">
    <source>
        <dbReference type="ARBA" id="ARBA00022989"/>
    </source>
</evidence>
<evidence type="ECO:0000256" key="8">
    <source>
        <dbReference type="RuleBase" id="RU060637"/>
    </source>
</evidence>
<dbReference type="InterPro" id="IPR006187">
    <property type="entry name" value="Claudin"/>
</dbReference>
<evidence type="ECO:0000313" key="9">
    <source>
        <dbReference type="Ensembl" id="ENSELUP00000091951.1"/>
    </source>
</evidence>
<feature type="transmembrane region" description="Helical" evidence="8">
    <location>
        <begin position="7"/>
        <end position="29"/>
    </location>
</feature>
<dbReference type="PRINTS" id="PR01077">
    <property type="entry name" value="CLAUDIN"/>
</dbReference>
<evidence type="ECO:0000256" key="5">
    <source>
        <dbReference type="ARBA" id="ARBA00022949"/>
    </source>
</evidence>
<keyword evidence="4 8" id="KW-0812">Transmembrane</keyword>
<dbReference type="GeneID" id="105029424"/>
<comment type="function">
    <text evidence="8">Claudins function as major constituents of the tight junction complexes that regulate the permeability of epithelia.</text>
</comment>
<sequence length="221" mass="24115">MDQCLFALELVGMLVFMAAWLCALASTLMPQWQTLSTQLLVTESYQQGLWETCVVQELGGIECRPYDSLLALPQDFKLARSFMCISLALGLLGILLAIPGLHLVKSCGQGPGGQRAKRILKVVAGVLGMVAGVLSLIPASYVAHLTVERFFDETLPEVVPRWEFGEALFCGWVAGFLFLVAGFLLVASCLGAVVDQSRGHLTDSPRRYDVHNASRKPPEYV</sequence>
<dbReference type="RefSeq" id="XP_010901075.1">
    <property type="nucleotide sequence ID" value="XM_010902773.3"/>
</dbReference>
<dbReference type="Ensembl" id="ENSELUT00000088344.1">
    <property type="protein sequence ID" value="ENSELUP00000091951.1"/>
    <property type="gene ID" value="ENSELUG00000043733.1"/>
</dbReference>
<feature type="transmembrane region" description="Helical" evidence="8">
    <location>
        <begin position="78"/>
        <end position="98"/>
    </location>
</feature>
<keyword evidence="2 8" id="KW-0796">Tight junction</keyword>
<dbReference type="GeneTree" id="ENSGT00940000164897"/>
<dbReference type="AlphaFoldDB" id="A0AAY5KTE7"/>
<evidence type="ECO:0000256" key="1">
    <source>
        <dbReference type="ARBA" id="ARBA00008295"/>
    </source>
</evidence>
<evidence type="ECO:0000256" key="2">
    <source>
        <dbReference type="ARBA" id="ARBA00022427"/>
    </source>
</evidence>
<dbReference type="KEGG" id="els:105029424"/>
<dbReference type="Pfam" id="PF00822">
    <property type="entry name" value="PMP22_Claudin"/>
    <property type="match status" value="1"/>
</dbReference>
<feature type="transmembrane region" description="Helical" evidence="8">
    <location>
        <begin position="119"/>
        <end position="144"/>
    </location>
</feature>
<dbReference type="InterPro" id="IPR017974">
    <property type="entry name" value="Claudin_CS"/>
</dbReference>
<dbReference type="GO" id="GO:0005198">
    <property type="term" value="F:structural molecule activity"/>
    <property type="evidence" value="ECO:0007669"/>
    <property type="project" value="InterPro"/>
</dbReference>
<organism evidence="9 10">
    <name type="scientific">Esox lucius</name>
    <name type="common">Northern pike</name>
    <dbReference type="NCBI Taxonomy" id="8010"/>
    <lineage>
        <taxon>Eukaryota</taxon>
        <taxon>Metazoa</taxon>
        <taxon>Chordata</taxon>
        <taxon>Craniata</taxon>
        <taxon>Vertebrata</taxon>
        <taxon>Euteleostomi</taxon>
        <taxon>Actinopterygii</taxon>
        <taxon>Neopterygii</taxon>
        <taxon>Teleostei</taxon>
        <taxon>Protacanthopterygii</taxon>
        <taxon>Esociformes</taxon>
        <taxon>Esocidae</taxon>
        <taxon>Esox</taxon>
    </lineage>
</organism>
<keyword evidence="7 8" id="KW-0472">Membrane</keyword>
<reference evidence="9 10" key="1">
    <citation type="submission" date="2020-02" db="EMBL/GenBank/DDBJ databases">
        <title>Esox lucius (northern pike) genome, fEsoLuc1, primary haplotype.</title>
        <authorList>
            <person name="Myers G."/>
            <person name="Karagic N."/>
            <person name="Meyer A."/>
            <person name="Pippel M."/>
            <person name="Reichard M."/>
            <person name="Winkler S."/>
            <person name="Tracey A."/>
            <person name="Sims Y."/>
            <person name="Howe K."/>
            <person name="Rhie A."/>
            <person name="Formenti G."/>
            <person name="Durbin R."/>
            <person name="Fedrigo O."/>
            <person name="Jarvis E.D."/>
        </authorList>
    </citation>
    <scope>NUCLEOTIDE SEQUENCE [LARGE SCALE GENOMIC DNA]</scope>
</reference>
<dbReference type="GO" id="GO:0005923">
    <property type="term" value="C:bicellular tight junction"/>
    <property type="evidence" value="ECO:0007669"/>
    <property type="project" value="UniProtKB-SubCell"/>
</dbReference>
<proteinExistence type="inferred from homology"/>
<accession>A0AAY5KTE7</accession>
<dbReference type="InterPro" id="IPR004031">
    <property type="entry name" value="PMP22/EMP/MP20/Claudin"/>
</dbReference>
<dbReference type="GO" id="GO:0005886">
    <property type="term" value="C:plasma membrane"/>
    <property type="evidence" value="ECO:0007669"/>
    <property type="project" value="UniProtKB-SubCell"/>
</dbReference>
<keyword evidence="5 8" id="KW-0965">Cell junction</keyword>